<evidence type="ECO:0000256" key="6">
    <source>
        <dbReference type="ARBA" id="ARBA00022825"/>
    </source>
</evidence>
<dbReference type="SUPFAM" id="SSF50156">
    <property type="entry name" value="PDZ domain-like"/>
    <property type="match status" value="1"/>
</dbReference>
<dbReference type="Proteomes" id="UP000520814">
    <property type="component" value="Unassembled WGS sequence"/>
</dbReference>
<evidence type="ECO:0000256" key="8">
    <source>
        <dbReference type="PIRSR" id="PIRSR036421-1"/>
    </source>
</evidence>
<evidence type="ECO:0000256" key="1">
    <source>
        <dbReference type="ARBA" id="ARBA00004496"/>
    </source>
</evidence>
<feature type="compositionally biased region" description="Polar residues" evidence="9">
    <location>
        <begin position="397"/>
        <end position="410"/>
    </location>
</feature>
<proteinExistence type="inferred from homology"/>
<keyword evidence="10" id="KW-0732">Signal</keyword>
<dbReference type="InterPro" id="IPR005151">
    <property type="entry name" value="Tail-specific_protease"/>
</dbReference>
<feature type="active site" description="Charge relay system" evidence="8">
    <location>
        <position position="1014"/>
    </location>
</feature>
<keyword evidence="6 7" id="KW-0720">Serine protease</keyword>
<evidence type="ECO:0000256" key="7">
    <source>
        <dbReference type="PIRNR" id="PIRNR036421"/>
    </source>
</evidence>
<dbReference type="Gene3D" id="3.90.226.10">
    <property type="entry name" value="2-enoyl-CoA Hydratase, Chain A, domain 1"/>
    <property type="match status" value="1"/>
</dbReference>
<accession>A0A7W9W9V1</accession>
<dbReference type="AlphaFoldDB" id="A0A7W9W9V1"/>
<dbReference type="Gene3D" id="2.30.42.10">
    <property type="match status" value="1"/>
</dbReference>
<dbReference type="InterPro" id="IPR029045">
    <property type="entry name" value="ClpP/crotonase-like_dom_sf"/>
</dbReference>
<comment type="subcellular location">
    <subcellularLocation>
        <location evidence="1 7">Cytoplasm</location>
    </subcellularLocation>
</comment>
<feature type="active site" description="Charge relay system" evidence="8">
    <location>
        <position position="734"/>
    </location>
</feature>
<dbReference type="SUPFAM" id="SSF82171">
    <property type="entry name" value="DPP6 N-terminal domain-like"/>
    <property type="match status" value="1"/>
</dbReference>
<comment type="similarity">
    <text evidence="2 7">Belongs to the peptidase S41B family.</text>
</comment>
<feature type="active site" description="Nucleophile" evidence="8">
    <location>
        <position position="957"/>
    </location>
</feature>
<organism evidence="12 13">
    <name type="scientific">Armatimonas rosea</name>
    <dbReference type="NCBI Taxonomy" id="685828"/>
    <lineage>
        <taxon>Bacteria</taxon>
        <taxon>Bacillati</taxon>
        <taxon>Armatimonadota</taxon>
        <taxon>Armatimonadia</taxon>
        <taxon>Armatimonadales</taxon>
        <taxon>Armatimonadaceae</taxon>
        <taxon>Armatimonas</taxon>
    </lineage>
</organism>
<dbReference type="Pfam" id="PF26549">
    <property type="entry name" value="Tricorn_N"/>
    <property type="match status" value="1"/>
</dbReference>
<sequence length="1067" mass="114039">MKRIPFVALAALALAPASLAQSSVSFPRYPALSPDGKTLVFSYQGDLWSAPTEGGAPARRLTSHPAYDGRPQFSPDGKEIAFQSLRYGRNEVFTMPATGGPARRLTNYAGGDTLQGWAAGGKKVLVGSVRELNRRGVSLYLVNDSDKPGRPKPLLGLTSVIGGQLSPDGTKLVFARGATDWPRIGYRGSANADIWTYDLATKEFKQLTEFDGQDLWPLWLPDSKGVVFVSERDGTYNLYKMSASGGKSTQLTKYVGDGVRFPSVSADGTRVAFEVGDRIETVSLTGGTAPKAVPLAVGADDKSNPIESLTLSSGASEVAPSSDGEQVAFAVRGDVFAAPATGGKAIRLTDAPQREGDVAWSPDGKTLVYAKDGDFYAITSTDPDEPKLSKSLKRTSTRLTTGGQPKSSPHFSPDGKKLAYIHGKGELVVADADGKNAKVVAKALNLQELNWSPDSKWLTYSAEDEEFNNEVFVIALAGGKPINVSRHPRNDYAPSFSPDGSKLVWMSERSERQFDIFWVYLKKEDDERTGEGWQRLKEKKKPAAPAVGGASPTSGGQGATVTVDADGIHERVRRLTNTPINETGPVVTSGGEGVTLVAFSAGPELQLATIADGAPASAPPRRLAAGGSALTWAKGTLFYLAQGGTIAAASPAGPGEARPVPFRAKLTYDKRELQKAVFEEAWEVLHQVFYDPNFHGADWNALREKYRPIAAAASDPMDFYDVIRLLMGHLNASHIGITPGIISDGGATPIPTGLLGVIWDESYTGPGLKIARTLKGSPAERAESRLVAGEIVTAIGGVTLDADSNPDELLADTVGEKLPLTVKGADGKDREVLIVPTSTQALSAILYDEWTASRQELTHKLSDGKLAYLHIQGMDKLSQDKFEGGLFAEGYGRDALLIDVRDNGGGSTADYLLTMLTQPRHAFTIGRDGAPGYPTDRLPYYPWRKPAGLLINENSYSNAEIFAHAFKQLDRGPIFGVPTFGAVISTGAASLQDGSTIRTPGRGWWRITDGVNEEHTAAEPDVRVTISPADELAGRDPQLEAAVKAMLGKAKPVKLPEPKPARLSTKK</sequence>
<dbReference type="Pfam" id="PF14684">
    <property type="entry name" value="Tricorn_C1"/>
    <property type="match status" value="1"/>
</dbReference>
<reference evidence="12 13" key="1">
    <citation type="submission" date="2020-08" db="EMBL/GenBank/DDBJ databases">
        <title>Genomic Encyclopedia of Type Strains, Phase IV (KMG-IV): sequencing the most valuable type-strain genomes for metagenomic binning, comparative biology and taxonomic classification.</title>
        <authorList>
            <person name="Goeker M."/>
        </authorList>
    </citation>
    <scope>NUCLEOTIDE SEQUENCE [LARGE SCALE GENOMIC DNA]</scope>
    <source>
        <strain evidence="12 13">DSM 23562</strain>
    </source>
</reference>
<evidence type="ECO:0000313" key="12">
    <source>
        <dbReference type="EMBL" id="MBB6053610.1"/>
    </source>
</evidence>
<keyword evidence="4 7" id="KW-0645">Protease</keyword>
<dbReference type="CDD" id="cd07562">
    <property type="entry name" value="Peptidase_S41_TRI"/>
    <property type="match status" value="1"/>
</dbReference>
<dbReference type="GO" id="GO:0005737">
    <property type="term" value="C:cytoplasm"/>
    <property type="evidence" value="ECO:0007669"/>
    <property type="project" value="UniProtKB-SubCell"/>
</dbReference>
<gene>
    <name evidence="12" type="ORF">HNQ39_005445</name>
</gene>
<dbReference type="PANTHER" id="PTHR43253">
    <property type="entry name" value="TRICORN PROTEASE HOMOLOG 2-RELATED"/>
    <property type="match status" value="1"/>
</dbReference>
<dbReference type="SUPFAM" id="SSF69304">
    <property type="entry name" value="Tricorn protease N-terminal domain"/>
    <property type="match status" value="1"/>
</dbReference>
<keyword evidence="13" id="KW-1185">Reference proteome</keyword>
<feature type="chain" id="PRO_5031211478" description="Tricorn protease homolog" evidence="10">
    <location>
        <begin position="21"/>
        <end position="1067"/>
    </location>
</feature>
<feature type="region of interest" description="Disordered" evidence="9">
    <location>
        <begin position="380"/>
        <end position="414"/>
    </location>
</feature>
<feature type="signal peptide" evidence="10">
    <location>
        <begin position="1"/>
        <end position="20"/>
    </location>
</feature>
<dbReference type="SMART" id="SM00245">
    <property type="entry name" value="TSPc"/>
    <property type="match status" value="1"/>
</dbReference>
<comment type="function">
    <text evidence="7">Degrades oligopeptides.</text>
</comment>
<dbReference type="Gene3D" id="2.120.10.30">
    <property type="entry name" value="TolB, C-terminal domain"/>
    <property type="match status" value="1"/>
</dbReference>
<dbReference type="Gene3D" id="2.120.10.60">
    <property type="entry name" value="Tricorn protease N-terminal domain"/>
    <property type="match status" value="2"/>
</dbReference>
<evidence type="ECO:0000313" key="13">
    <source>
        <dbReference type="Proteomes" id="UP000520814"/>
    </source>
</evidence>
<name>A0A7W9W9V1_ARMRO</name>
<feature type="region of interest" description="Disordered" evidence="9">
    <location>
        <begin position="53"/>
        <end position="74"/>
    </location>
</feature>
<dbReference type="Gene3D" id="3.30.750.44">
    <property type="match status" value="1"/>
</dbReference>
<dbReference type="InterPro" id="IPR028204">
    <property type="entry name" value="Tricorn_C1"/>
</dbReference>
<evidence type="ECO:0000256" key="9">
    <source>
        <dbReference type="SAM" id="MobiDB-lite"/>
    </source>
</evidence>
<evidence type="ECO:0000256" key="5">
    <source>
        <dbReference type="ARBA" id="ARBA00022801"/>
    </source>
</evidence>
<evidence type="ECO:0000259" key="11">
    <source>
        <dbReference type="SMART" id="SM00245"/>
    </source>
</evidence>
<dbReference type="InterPro" id="IPR012393">
    <property type="entry name" value="Tricorn_protease"/>
</dbReference>
<keyword evidence="5 7" id="KW-0378">Hydrolase</keyword>
<dbReference type="PIRSF" id="PIRSF036421">
    <property type="entry name" value="Tricorn_protease"/>
    <property type="match status" value="1"/>
</dbReference>
<keyword evidence="3 7" id="KW-0963">Cytoplasm</keyword>
<evidence type="ECO:0000256" key="4">
    <source>
        <dbReference type="ARBA" id="ARBA00022670"/>
    </source>
</evidence>
<dbReference type="InterPro" id="IPR011042">
    <property type="entry name" value="6-blade_b-propeller_TolB-like"/>
</dbReference>
<evidence type="ECO:0000256" key="3">
    <source>
        <dbReference type="ARBA" id="ARBA00022490"/>
    </source>
</evidence>
<evidence type="ECO:0000256" key="2">
    <source>
        <dbReference type="ARBA" id="ARBA00008524"/>
    </source>
</evidence>
<feature type="domain" description="Tail specific protease" evidence="11">
    <location>
        <begin position="827"/>
        <end position="1025"/>
    </location>
</feature>
<dbReference type="EC" id="3.4.21.-" evidence="7"/>
<feature type="compositionally biased region" description="Low complexity" evidence="9">
    <location>
        <begin position="543"/>
        <end position="554"/>
    </location>
</feature>
<dbReference type="PANTHER" id="PTHR43253:SF1">
    <property type="entry name" value="TRICORN PROTEASE HOMOLOG 2-RELATED"/>
    <property type="match status" value="1"/>
</dbReference>
<dbReference type="InterPro" id="IPR036034">
    <property type="entry name" value="PDZ_sf"/>
</dbReference>
<protein>
    <recommendedName>
        <fullName evidence="7">Tricorn protease homolog</fullName>
        <ecNumber evidence="7">3.4.21.-</ecNumber>
    </recommendedName>
</protein>
<dbReference type="EMBL" id="JACHGW010000007">
    <property type="protein sequence ID" value="MBB6053610.1"/>
    <property type="molecule type" value="Genomic_DNA"/>
</dbReference>
<dbReference type="GO" id="GO:0008236">
    <property type="term" value="F:serine-type peptidase activity"/>
    <property type="evidence" value="ECO:0007669"/>
    <property type="project" value="UniProtKB-UniRule"/>
</dbReference>
<dbReference type="Pfam" id="PF26550">
    <property type="entry name" value="Tricorn_2nd"/>
    <property type="match status" value="1"/>
</dbReference>
<dbReference type="RefSeq" id="WP_184203698.1">
    <property type="nucleotide sequence ID" value="NZ_JACHGW010000007.1"/>
</dbReference>
<dbReference type="GO" id="GO:0006508">
    <property type="term" value="P:proteolysis"/>
    <property type="evidence" value="ECO:0007669"/>
    <property type="project" value="UniProtKB-UniRule"/>
</dbReference>
<dbReference type="Pfam" id="PF03572">
    <property type="entry name" value="Peptidase_S41"/>
    <property type="match status" value="1"/>
</dbReference>
<comment type="caution">
    <text evidence="12">The sequence shown here is derived from an EMBL/GenBank/DDBJ whole genome shotgun (WGS) entry which is preliminary data.</text>
</comment>
<feature type="region of interest" description="Disordered" evidence="9">
    <location>
        <begin position="531"/>
        <end position="560"/>
    </location>
</feature>
<dbReference type="SUPFAM" id="SSF52096">
    <property type="entry name" value="ClpP/crotonase"/>
    <property type="match status" value="1"/>
</dbReference>
<evidence type="ECO:0000256" key="10">
    <source>
        <dbReference type="SAM" id="SignalP"/>
    </source>
</evidence>